<evidence type="ECO:0000256" key="2">
    <source>
        <dbReference type="ARBA" id="ARBA00022448"/>
    </source>
</evidence>
<dbReference type="InterPro" id="IPR000531">
    <property type="entry name" value="Beta-barrel_TonB"/>
</dbReference>
<dbReference type="Gene3D" id="2.60.40.1120">
    <property type="entry name" value="Carboxypeptidase-like, regulatory domain"/>
    <property type="match status" value="1"/>
</dbReference>
<keyword evidence="8 14" id="KW-0675">Receptor</keyword>
<feature type="domain" description="TonB-dependent receptor-like beta-barrel" evidence="12">
    <location>
        <begin position="305"/>
        <end position="670"/>
    </location>
</feature>
<evidence type="ECO:0000256" key="5">
    <source>
        <dbReference type="ARBA" id="ARBA00022729"/>
    </source>
</evidence>
<evidence type="ECO:0000256" key="7">
    <source>
        <dbReference type="ARBA" id="ARBA00023136"/>
    </source>
</evidence>
<reference evidence="14 15" key="1">
    <citation type="journal article" date="2011" name="ISME J.">
        <title>Community ecology of hot spring cyanobacterial mats: predominant populations and their functional potential.</title>
        <authorList>
            <person name="Klatt C.G."/>
            <person name="Wood J.M."/>
            <person name="Rusch D.B."/>
            <person name="Bateson M.M."/>
            <person name="Hamamura N."/>
            <person name="Heidelberg J.F."/>
            <person name="Grossman A.R."/>
            <person name="Bhaya D."/>
            <person name="Cohan F.M."/>
            <person name="Kuhl M."/>
            <person name="Bryant D.A."/>
            <person name="Ward D.M."/>
        </authorList>
    </citation>
    <scope>NUCLEOTIDE SEQUENCE [LARGE SCALE GENOMIC DNA]</scope>
    <source>
        <strain evidence="14">OS</strain>
    </source>
</reference>
<dbReference type="PANTHER" id="PTHR30069:SF29">
    <property type="entry name" value="HEMOGLOBIN AND HEMOGLOBIN-HAPTOGLOBIN-BINDING PROTEIN 1-RELATED"/>
    <property type="match status" value="1"/>
</dbReference>
<dbReference type="GO" id="GO:0015344">
    <property type="term" value="F:siderophore uptake transmembrane transporter activity"/>
    <property type="evidence" value="ECO:0007669"/>
    <property type="project" value="TreeGrafter"/>
</dbReference>
<keyword evidence="7 10" id="KW-0472">Membrane</keyword>
<name>A0A395M5S8_9BACT</name>
<dbReference type="InterPro" id="IPR039426">
    <property type="entry name" value="TonB-dep_rcpt-like"/>
</dbReference>
<sequence length="766" mass="85813">MLAAVRVLVLLFCTLFFNEPSLMLFAQSALRGGSLRGIVYESRPQPTRTTLSDSIASPDALMPRTHTSIPIVGARIQLRGTSLGAISDINGFYQISNIPRGTYDIIYSAPGYQTFIFKSITIKNDTITEIDMALEPVLSEAHEIVITANRYETKLQELSLSVSILKPDFIVERNSNTLDDALRHISGVSFNNQTPSIRASSGVSYGVGSRVQVLIDNILFLAPDDGAVRWDMFPVDFIERVEVIKGASSALYGSAGLGGTINIVTKNDFQTRTSLLTYAGIFDNPAFDIWRWSERARLQSGFELSHAQNFGNLSIYGSLTRRVSDNYRENTDFRRWRFFTKAAYQFSDAISLALIGTFAENQQGNSFFWRNIDAALLDGSPTRPRIASDNLVIAPTLNVKFSRFLELIVRSRHYRSRFEDTDGLNSLSSQSGIETQWLADFGKGLVLSGGLEGFYTDVRSNLYGNHSAIGAALYFQSDLPLLKSFIASFGIRADGLSVNREPLVGRFNPRFGLNWTIGSYHSLRSNFGTAFRNPTISERFVATQTGFIQVQPNPSLQPESSLSFELGYLFSYSRPIELLPDFSLTNLSFDVSAFSNTYENLIEVRPTAAGSFSFQNITSANILGYEISTTLAFNQRLLLLTLSYTHTNPVDYTDASNIRWLRYRNRRLFYVNAEANVSIFTLEWNYRFLSRFDAIDPELSLIVPDGNRLVDAHVSDVRLGTRFALGTVGFVVNFMVRNLFNYNYVEQPGSLAPIRHFILQIRTTTI</sequence>
<evidence type="ECO:0000313" key="14">
    <source>
        <dbReference type="EMBL" id="RFM25304.1"/>
    </source>
</evidence>
<dbReference type="SUPFAM" id="SSF49464">
    <property type="entry name" value="Carboxypeptidase regulatory domain-like"/>
    <property type="match status" value="1"/>
</dbReference>
<evidence type="ECO:0000256" key="9">
    <source>
        <dbReference type="ARBA" id="ARBA00023237"/>
    </source>
</evidence>
<evidence type="ECO:0000256" key="4">
    <source>
        <dbReference type="ARBA" id="ARBA00022692"/>
    </source>
</evidence>
<dbReference type="Pfam" id="PF00593">
    <property type="entry name" value="TonB_dep_Rec_b-barrel"/>
    <property type="match status" value="1"/>
</dbReference>
<keyword evidence="6 11" id="KW-0798">TonB box</keyword>
<comment type="subcellular location">
    <subcellularLocation>
        <location evidence="1 10">Cell outer membrane</location>
        <topology evidence="1 10">Multi-pass membrane protein</topology>
    </subcellularLocation>
</comment>
<dbReference type="SUPFAM" id="SSF56935">
    <property type="entry name" value="Porins"/>
    <property type="match status" value="1"/>
</dbReference>
<evidence type="ECO:0000256" key="8">
    <source>
        <dbReference type="ARBA" id="ARBA00023170"/>
    </source>
</evidence>
<comment type="similarity">
    <text evidence="10 11">Belongs to the TonB-dependent receptor family.</text>
</comment>
<evidence type="ECO:0000313" key="15">
    <source>
        <dbReference type="Proteomes" id="UP000266389"/>
    </source>
</evidence>
<dbReference type="InterPro" id="IPR036942">
    <property type="entry name" value="Beta-barrel_TonB_sf"/>
</dbReference>
<dbReference type="Gene3D" id="2.170.130.10">
    <property type="entry name" value="TonB-dependent receptor, plug domain"/>
    <property type="match status" value="1"/>
</dbReference>
<dbReference type="AlphaFoldDB" id="A0A395M5S8"/>
<dbReference type="InterPro" id="IPR037066">
    <property type="entry name" value="Plug_dom_sf"/>
</dbReference>
<evidence type="ECO:0000256" key="11">
    <source>
        <dbReference type="RuleBase" id="RU003357"/>
    </source>
</evidence>
<keyword evidence="3 10" id="KW-1134">Transmembrane beta strand</keyword>
<dbReference type="PROSITE" id="PS52016">
    <property type="entry name" value="TONB_DEPENDENT_REC_3"/>
    <property type="match status" value="1"/>
</dbReference>
<keyword evidence="4 10" id="KW-0812">Transmembrane</keyword>
<evidence type="ECO:0000259" key="13">
    <source>
        <dbReference type="Pfam" id="PF07715"/>
    </source>
</evidence>
<keyword evidence="5" id="KW-0732">Signal</keyword>
<dbReference type="EMBL" id="PHFL01000007">
    <property type="protein sequence ID" value="RFM25304.1"/>
    <property type="molecule type" value="Genomic_DNA"/>
</dbReference>
<dbReference type="GO" id="GO:0044718">
    <property type="term" value="P:siderophore transmembrane transport"/>
    <property type="evidence" value="ECO:0007669"/>
    <property type="project" value="TreeGrafter"/>
</dbReference>
<evidence type="ECO:0000259" key="12">
    <source>
        <dbReference type="Pfam" id="PF00593"/>
    </source>
</evidence>
<evidence type="ECO:0000256" key="10">
    <source>
        <dbReference type="PROSITE-ProRule" id="PRU01360"/>
    </source>
</evidence>
<dbReference type="Pfam" id="PF07715">
    <property type="entry name" value="Plug"/>
    <property type="match status" value="1"/>
</dbReference>
<keyword evidence="9 10" id="KW-0998">Cell outer membrane</keyword>
<dbReference type="GO" id="GO:0009279">
    <property type="term" value="C:cell outer membrane"/>
    <property type="evidence" value="ECO:0007669"/>
    <property type="project" value="UniProtKB-SubCell"/>
</dbReference>
<dbReference type="InterPro" id="IPR012910">
    <property type="entry name" value="Plug_dom"/>
</dbReference>
<evidence type="ECO:0000256" key="1">
    <source>
        <dbReference type="ARBA" id="ARBA00004571"/>
    </source>
</evidence>
<dbReference type="Gene3D" id="2.40.170.20">
    <property type="entry name" value="TonB-dependent receptor, beta-barrel domain"/>
    <property type="match status" value="1"/>
</dbReference>
<evidence type="ECO:0000256" key="6">
    <source>
        <dbReference type="ARBA" id="ARBA00023077"/>
    </source>
</evidence>
<keyword evidence="2 10" id="KW-0813">Transport</keyword>
<feature type="domain" description="TonB-dependent receptor plug" evidence="13">
    <location>
        <begin position="155"/>
        <end position="260"/>
    </location>
</feature>
<dbReference type="InterPro" id="IPR008969">
    <property type="entry name" value="CarboxyPept-like_regulatory"/>
</dbReference>
<organism evidence="14 15">
    <name type="scientific">Candidatus Thermochlorobacter aerophilus</name>
    <dbReference type="NCBI Taxonomy" id="1868324"/>
    <lineage>
        <taxon>Bacteria</taxon>
        <taxon>Pseudomonadati</taxon>
        <taxon>Chlorobiota</taxon>
        <taxon>Chlorobiia</taxon>
        <taxon>Chlorobiales</taxon>
        <taxon>Candidatus Thermochlorobacteriaceae</taxon>
        <taxon>Candidatus Thermochlorobacter</taxon>
    </lineage>
</organism>
<accession>A0A395M5S8</accession>
<dbReference type="Pfam" id="PF13715">
    <property type="entry name" value="CarbopepD_reg_2"/>
    <property type="match status" value="1"/>
</dbReference>
<gene>
    <name evidence="14" type="ORF">D0433_01400</name>
</gene>
<protein>
    <submittedName>
        <fullName evidence="14">TonB-dependent receptor</fullName>
    </submittedName>
</protein>
<comment type="caution">
    <text evidence="14">The sequence shown here is derived from an EMBL/GenBank/DDBJ whole genome shotgun (WGS) entry which is preliminary data.</text>
</comment>
<proteinExistence type="inferred from homology"/>
<dbReference type="PANTHER" id="PTHR30069">
    <property type="entry name" value="TONB-DEPENDENT OUTER MEMBRANE RECEPTOR"/>
    <property type="match status" value="1"/>
</dbReference>
<dbReference type="Proteomes" id="UP000266389">
    <property type="component" value="Unassembled WGS sequence"/>
</dbReference>
<evidence type="ECO:0000256" key="3">
    <source>
        <dbReference type="ARBA" id="ARBA00022452"/>
    </source>
</evidence>